<accession>A0A2N7RZJ5</accession>
<dbReference type="AlphaFoldDB" id="A0A2N7RZJ5"/>
<evidence type="ECO:0000313" key="2">
    <source>
        <dbReference type="Proteomes" id="UP000235739"/>
    </source>
</evidence>
<sequence length="198" mass="22155">MTECTSEACNNPTDLYLCNECVKVLADWINEAMVYLPELDAAIAKQTTISKPSEGGNGTKSGINPGINLDALQLKINLQSIDRTGEEYAHDEYAAGIAWMIEQWVKRVRIIVEGEAELPINREAIRDRLAAEVPAELKVKPLIQWLETVHDLTIKRSLIWKWAERGHITRTNTGGQATYDPSAVLIHARRHALGLVMR</sequence>
<organism evidence="1 2">
    <name type="scientific">Glutamicibacter arilaitensis</name>
    <dbReference type="NCBI Taxonomy" id="256701"/>
    <lineage>
        <taxon>Bacteria</taxon>
        <taxon>Bacillati</taxon>
        <taxon>Actinomycetota</taxon>
        <taxon>Actinomycetes</taxon>
        <taxon>Micrococcales</taxon>
        <taxon>Micrococcaceae</taxon>
        <taxon>Glutamicibacter</taxon>
    </lineage>
</organism>
<evidence type="ECO:0000313" key="1">
    <source>
        <dbReference type="EMBL" id="PMQ19298.1"/>
    </source>
</evidence>
<proteinExistence type="predicted"/>
<gene>
    <name evidence="1" type="ORF">CIK84_11345</name>
</gene>
<name>A0A2N7RZJ5_9MICC</name>
<dbReference type="EMBL" id="PNQX01000002">
    <property type="protein sequence ID" value="PMQ19298.1"/>
    <property type="molecule type" value="Genomic_DNA"/>
</dbReference>
<comment type="caution">
    <text evidence="1">The sequence shown here is derived from an EMBL/GenBank/DDBJ whole genome shotgun (WGS) entry which is preliminary data.</text>
</comment>
<reference evidence="1 2" key="1">
    <citation type="journal article" date="2017" name="Elife">
        <title>Extensive horizontal gene transfer in cheese-associated bacteria.</title>
        <authorList>
            <person name="Bonham K.S."/>
            <person name="Wolfe B.E."/>
            <person name="Dutton R.J."/>
        </authorList>
    </citation>
    <scope>NUCLEOTIDE SEQUENCE [LARGE SCALE GENOMIC DNA]</scope>
    <source>
        <strain evidence="1 2">JB182</strain>
    </source>
</reference>
<dbReference type="RefSeq" id="WP_102598525.1">
    <property type="nucleotide sequence ID" value="NZ_PNQX01000002.1"/>
</dbReference>
<dbReference type="Proteomes" id="UP000235739">
    <property type="component" value="Unassembled WGS sequence"/>
</dbReference>
<protein>
    <submittedName>
        <fullName evidence="1">Uncharacterized protein</fullName>
    </submittedName>
</protein>